<protein>
    <submittedName>
        <fullName evidence="2">Uncharacterized protein</fullName>
    </submittedName>
</protein>
<evidence type="ECO:0000313" key="3">
    <source>
        <dbReference type="Proteomes" id="UP000625711"/>
    </source>
</evidence>
<reference evidence="2" key="1">
    <citation type="submission" date="2020-08" db="EMBL/GenBank/DDBJ databases">
        <title>Genome sequencing and assembly of the red palm weevil Rhynchophorus ferrugineus.</title>
        <authorList>
            <person name="Dias G.B."/>
            <person name="Bergman C.M."/>
            <person name="Manee M."/>
        </authorList>
    </citation>
    <scope>NUCLEOTIDE SEQUENCE</scope>
    <source>
        <strain evidence="2">AA-2017</strain>
        <tissue evidence="2">Whole larva</tissue>
    </source>
</reference>
<feature type="transmembrane region" description="Helical" evidence="1">
    <location>
        <begin position="16"/>
        <end position="36"/>
    </location>
</feature>
<keyword evidence="1" id="KW-1133">Transmembrane helix</keyword>
<name>A0A834M0D4_RHYFE</name>
<proteinExistence type="predicted"/>
<evidence type="ECO:0000313" key="2">
    <source>
        <dbReference type="EMBL" id="KAF7263041.1"/>
    </source>
</evidence>
<organism evidence="2 3">
    <name type="scientific">Rhynchophorus ferrugineus</name>
    <name type="common">Red palm weevil</name>
    <name type="synonym">Curculio ferrugineus</name>
    <dbReference type="NCBI Taxonomy" id="354439"/>
    <lineage>
        <taxon>Eukaryota</taxon>
        <taxon>Metazoa</taxon>
        <taxon>Ecdysozoa</taxon>
        <taxon>Arthropoda</taxon>
        <taxon>Hexapoda</taxon>
        <taxon>Insecta</taxon>
        <taxon>Pterygota</taxon>
        <taxon>Neoptera</taxon>
        <taxon>Endopterygota</taxon>
        <taxon>Coleoptera</taxon>
        <taxon>Polyphaga</taxon>
        <taxon>Cucujiformia</taxon>
        <taxon>Curculionidae</taxon>
        <taxon>Dryophthorinae</taxon>
        <taxon>Rhynchophorus</taxon>
    </lineage>
</organism>
<accession>A0A834M0D4</accession>
<keyword evidence="3" id="KW-1185">Reference proteome</keyword>
<keyword evidence="1" id="KW-0472">Membrane</keyword>
<comment type="caution">
    <text evidence="2">The sequence shown here is derived from an EMBL/GenBank/DDBJ whole genome shotgun (WGS) entry which is preliminary data.</text>
</comment>
<evidence type="ECO:0000256" key="1">
    <source>
        <dbReference type="SAM" id="Phobius"/>
    </source>
</evidence>
<sequence>MGDQRNLYFLSFPRKLFIHGLFQAILLPFSFVYNAIYYHHKDKPRLCQFPRTVPSTFDVGLSLSLSIIHLSGGYELAGQWDMARTTTTRKVVSEVVILDLVATIVNLPNTCVGERSYITDTRKKKQLLISITRVAKIKKNLREKRAGITSTSSGMKYRRRFGRRQKGPFSFPVGPSSVNSTTSAISPLALYIPPPHQVCTFPVRYVILDWAFVYNRHEKNKMEKLSISAQCTDTGRYLRLYDSFHRYTAPSLQEDCFILKINKKLC</sequence>
<gene>
    <name evidence="2" type="ORF">GWI33_003696</name>
</gene>
<dbReference type="AlphaFoldDB" id="A0A834M0D4"/>
<dbReference type="EMBL" id="JAACXV010023325">
    <property type="protein sequence ID" value="KAF7263041.1"/>
    <property type="molecule type" value="Genomic_DNA"/>
</dbReference>
<keyword evidence="1" id="KW-0812">Transmembrane</keyword>
<dbReference type="Proteomes" id="UP000625711">
    <property type="component" value="Unassembled WGS sequence"/>
</dbReference>